<name>A0A5N5UYR9_MYCPH</name>
<comment type="caution">
    <text evidence="6">The sequence shown here is derived from an EMBL/GenBank/DDBJ whole genome shotgun (WGS) entry which is preliminary data.</text>
</comment>
<keyword evidence="2" id="KW-0285">Flavoprotein</keyword>
<dbReference type="InterPro" id="IPR027477">
    <property type="entry name" value="Succ_DH/fumarate_Rdtase_cat_sf"/>
</dbReference>
<evidence type="ECO:0000256" key="3">
    <source>
        <dbReference type="ARBA" id="ARBA00022827"/>
    </source>
</evidence>
<reference evidence="6 7" key="1">
    <citation type="submission" date="2012-10" db="EMBL/GenBank/DDBJ databases">
        <title>The draft sequence of the Mycobacterium pheli genome.</title>
        <authorList>
            <person name="Pettersson B.M.F."/>
            <person name="Das S."/>
            <person name="Dasgupta S."/>
            <person name="Bhattacharya A."/>
            <person name="Kirsebom L.A."/>
        </authorList>
    </citation>
    <scope>NUCLEOTIDE SEQUENCE [LARGE SCALE GENOMIC DNA]</scope>
    <source>
        <strain evidence="6 7">CCUG 21000</strain>
    </source>
</reference>
<feature type="domain" description="FAD-dependent oxidoreductase 2 FAD-binding" evidence="5">
    <location>
        <begin position="5"/>
        <end position="502"/>
    </location>
</feature>
<dbReference type="RefSeq" id="WP_061482165.1">
    <property type="nucleotide sequence ID" value="NZ_ANBP01000023.1"/>
</dbReference>
<keyword evidence="3" id="KW-0274">FAD</keyword>
<evidence type="ECO:0000313" key="6">
    <source>
        <dbReference type="EMBL" id="KAB7754795.1"/>
    </source>
</evidence>
<dbReference type="Gene3D" id="3.90.700.10">
    <property type="entry name" value="Succinate dehydrogenase/fumarate reductase flavoprotein, catalytic domain"/>
    <property type="match status" value="1"/>
</dbReference>
<dbReference type="InterPro" id="IPR036188">
    <property type="entry name" value="FAD/NAD-bd_sf"/>
</dbReference>
<evidence type="ECO:0000313" key="7">
    <source>
        <dbReference type="Proteomes" id="UP000325690"/>
    </source>
</evidence>
<proteinExistence type="predicted"/>
<dbReference type="Gene3D" id="3.50.50.60">
    <property type="entry name" value="FAD/NAD(P)-binding domain"/>
    <property type="match status" value="2"/>
</dbReference>
<keyword evidence="4" id="KW-0560">Oxidoreductase</keyword>
<dbReference type="InterPro" id="IPR003953">
    <property type="entry name" value="FAD-dep_OxRdtase_2_FAD-bd"/>
</dbReference>
<dbReference type="PANTHER" id="PTHR43400">
    <property type="entry name" value="FUMARATE REDUCTASE"/>
    <property type="match status" value="1"/>
</dbReference>
<dbReference type="Proteomes" id="UP000325690">
    <property type="component" value="Unassembled WGS sequence"/>
</dbReference>
<dbReference type="InterPro" id="IPR050315">
    <property type="entry name" value="FAD-oxidoreductase_2"/>
</dbReference>
<dbReference type="EMBL" id="ANBP01000023">
    <property type="protein sequence ID" value="KAB7754795.1"/>
    <property type="molecule type" value="Genomic_DNA"/>
</dbReference>
<dbReference type="GO" id="GO:0008202">
    <property type="term" value="P:steroid metabolic process"/>
    <property type="evidence" value="ECO:0007669"/>
    <property type="project" value="UniProtKB-ARBA"/>
</dbReference>
<accession>A0A5N5UYR9</accession>
<sequence>MREVDLVVVGAGAPGLTAAVTAADAGLDVLILERADKVGGVAGVSGGAVWLPLTRFGAAPDTREQVLAYLDFLAAGYGTRAHRERFADASPAVAHYLADQAGVKWRAVEGHVDNFHPWAPGTVVNSRMLEVEPIPGAELGEWQSRTIRSQLFPPGLMFSEMRDTSKLEMPLSKLLAQRVSQDMRACGEGLSAYLVKAALVERKIPVLLSTRADALIVEDGAVVGVQTADGAAIRARRGVILATGGYDWNLQGRLESVPGYGTATPPTVTGDHLVMACEIGAATTALPPLGMHTQYGYVLEGEEFEGKPLWRWAINEVGAPHAIIVNDQGERFCDEAFFFQEQSRLLDFDPVQRRYRNLPAYVIFDQNHRDKTRFGPFAAGVELPDSPFVRADSVPELAEALGISADGLQNTINRFNKFCAAGVDEDFGRGDKGLTRFLNPVEGEVNPVLGPIERGPFYALPLQLGGLGSNLIGLTTDVDGRVMHVRGRPIPGLYAVSNAAAHQDFGPSYVSGGLIARGLAGAYVAARHASGLPPVQN</sequence>
<dbReference type="PANTHER" id="PTHR43400:SF10">
    <property type="entry name" value="3-OXOSTEROID 1-DEHYDROGENASE"/>
    <property type="match status" value="1"/>
</dbReference>
<protein>
    <recommendedName>
        <fullName evidence="5">FAD-dependent oxidoreductase 2 FAD-binding domain-containing protein</fullName>
    </recommendedName>
</protein>
<evidence type="ECO:0000256" key="4">
    <source>
        <dbReference type="ARBA" id="ARBA00023002"/>
    </source>
</evidence>
<dbReference type="AlphaFoldDB" id="A0A5N5UYR9"/>
<comment type="cofactor">
    <cofactor evidence="1">
        <name>FAD</name>
        <dbReference type="ChEBI" id="CHEBI:57692"/>
    </cofactor>
</comment>
<keyword evidence="7" id="KW-1185">Reference proteome</keyword>
<evidence type="ECO:0000256" key="1">
    <source>
        <dbReference type="ARBA" id="ARBA00001974"/>
    </source>
</evidence>
<dbReference type="SUPFAM" id="SSF51905">
    <property type="entry name" value="FAD/NAD(P)-binding domain"/>
    <property type="match status" value="1"/>
</dbReference>
<organism evidence="6 7">
    <name type="scientific">Mycolicibacterium phlei DSM 43239 = CCUG 21000</name>
    <dbReference type="NCBI Taxonomy" id="1226750"/>
    <lineage>
        <taxon>Bacteria</taxon>
        <taxon>Bacillati</taxon>
        <taxon>Actinomycetota</taxon>
        <taxon>Actinomycetes</taxon>
        <taxon>Mycobacteriales</taxon>
        <taxon>Mycobacteriaceae</taxon>
        <taxon>Mycolicibacterium</taxon>
    </lineage>
</organism>
<evidence type="ECO:0000256" key="2">
    <source>
        <dbReference type="ARBA" id="ARBA00022630"/>
    </source>
</evidence>
<dbReference type="GO" id="GO:0033765">
    <property type="term" value="F:steroid dehydrogenase activity, acting on the CH-CH group of donors"/>
    <property type="evidence" value="ECO:0007669"/>
    <property type="project" value="UniProtKB-ARBA"/>
</dbReference>
<gene>
    <name evidence="6" type="ORF">MPHL21000_16615</name>
</gene>
<dbReference type="SUPFAM" id="SSF56425">
    <property type="entry name" value="Succinate dehydrogenase/fumarate reductase flavoprotein, catalytic domain"/>
    <property type="match status" value="1"/>
</dbReference>
<dbReference type="Pfam" id="PF00890">
    <property type="entry name" value="FAD_binding_2"/>
    <property type="match status" value="1"/>
</dbReference>
<evidence type="ECO:0000259" key="5">
    <source>
        <dbReference type="Pfam" id="PF00890"/>
    </source>
</evidence>